<feature type="non-terminal residue" evidence="1">
    <location>
        <position position="38"/>
    </location>
</feature>
<protein>
    <submittedName>
        <fullName evidence="1">Uncharacterized protein</fullName>
    </submittedName>
</protein>
<evidence type="ECO:0000313" key="1">
    <source>
        <dbReference type="EMBL" id="GAI62641.1"/>
    </source>
</evidence>
<name>X1R6J6_9ZZZZ</name>
<feature type="non-terminal residue" evidence="1">
    <location>
        <position position="1"/>
    </location>
</feature>
<dbReference type="AlphaFoldDB" id="X1R6J6"/>
<comment type="caution">
    <text evidence="1">The sequence shown here is derived from an EMBL/GenBank/DDBJ whole genome shotgun (WGS) entry which is preliminary data.</text>
</comment>
<dbReference type="EMBL" id="BARV01046050">
    <property type="protein sequence ID" value="GAI62641.1"/>
    <property type="molecule type" value="Genomic_DNA"/>
</dbReference>
<accession>X1R6J6</accession>
<organism evidence="1">
    <name type="scientific">marine sediment metagenome</name>
    <dbReference type="NCBI Taxonomy" id="412755"/>
    <lineage>
        <taxon>unclassified sequences</taxon>
        <taxon>metagenomes</taxon>
        <taxon>ecological metagenomes</taxon>
    </lineage>
</organism>
<sequence length="38" mass="4390">ETSLRLFGKALSKVNFSEDKDLAWVILTKEDFFNNLAE</sequence>
<reference evidence="1" key="1">
    <citation type="journal article" date="2014" name="Front. Microbiol.">
        <title>High frequency of phylogenetically diverse reductive dehalogenase-homologous genes in deep subseafloor sedimentary metagenomes.</title>
        <authorList>
            <person name="Kawai M."/>
            <person name="Futagami T."/>
            <person name="Toyoda A."/>
            <person name="Takaki Y."/>
            <person name="Nishi S."/>
            <person name="Hori S."/>
            <person name="Arai W."/>
            <person name="Tsubouchi T."/>
            <person name="Morono Y."/>
            <person name="Uchiyama I."/>
            <person name="Ito T."/>
            <person name="Fujiyama A."/>
            <person name="Inagaki F."/>
            <person name="Takami H."/>
        </authorList>
    </citation>
    <scope>NUCLEOTIDE SEQUENCE</scope>
    <source>
        <strain evidence="1">Expedition CK06-06</strain>
    </source>
</reference>
<gene>
    <name evidence="1" type="ORF">S06H3_66999</name>
</gene>
<proteinExistence type="predicted"/>